<dbReference type="InterPro" id="IPR050471">
    <property type="entry name" value="AB_hydrolase"/>
</dbReference>
<name>A0ABT9R6C5_9ACTN</name>
<accession>A0ABT9R6C5</accession>
<dbReference type="Proteomes" id="UP001230426">
    <property type="component" value="Unassembled WGS sequence"/>
</dbReference>
<protein>
    <submittedName>
        <fullName evidence="3">Pimeloyl-ACP methyl ester carboxylesterase</fullName>
    </submittedName>
</protein>
<dbReference type="PANTHER" id="PTHR43433:SF5">
    <property type="entry name" value="AB HYDROLASE-1 DOMAIN-CONTAINING PROTEIN"/>
    <property type="match status" value="1"/>
</dbReference>
<dbReference type="InterPro" id="IPR000073">
    <property type="entry name" value="AB_hydrolase_1"/>
</dbReference>
<keyword evidence="4" id="KW-1185">Reference proteome</keyword>
<reference evidence="3 4" key="1">
    <citation type="submission" date="2023-07" db="EMBL/GenBank/DDBJ databases">
        <title>Sequencing the genomes of 1000 actinobacteria strains.</title>
        <authorList>
            <person name="Klenk H.-P."/>
        </authorList>
    </citation>
    <scope>NUCLEOTIDE SEQUENCE [LARGE SCALE GENOMIC DNA]</scope>
    <source>
        <strain evidence="3 4">DSM 44109</strain>
    </source>
</reference>
<dbReference type="EMBL" id="JAUSRB010000002">
    <property type="protein sequence ID" value="MDP9864795.1"/>
    <property type="molecule type" value="Genomic_DNA"/>
</dbReference>
<dbReference type="RefSeq" id="WP_306863236.1">
    <property type="nucleotide sequence ID" value="NZ_JAUSRB010000002.1"/>
</dbReference>
<evidence type="ECO:0000313" key="3">
    <source>
        <dbReference type="EMBL" id="MDP9864795.1"/>
    </source>
</evidence>
<gene>
    <name evidence="3" type="ORF">J2S55_004061</name>
</gene>
<proteinExistence type="predicted"/>
<feature type="domain" description="AB hydrolase-1" evidence="2">
    <location>
        <begin position="27"/>
        <end position="154"/>
    </location>
</feature>
<sequence length="318" mass="33157">MEPTKTDILKVPGAELYYEVCGSGPVLLLICGGIYDAAGYAGLAERLAGRYTVVTYDRRGNSRSPLAGAPERQSIEVHGDDAHRVLTAVGVTADEPAYVFGNSSGAVIGLELAARHPEQVRALVAHEPPVLGLLPDRDHWHAVIQEVEDTFLKEGAGPAMQVFATGMGMGGEPAQGDGGEPAQGDGSEPARGDAAAQAPQGDAAQASREEPALETAEGPDPEMMGMMARMERNMQFFIGYEVPPFIGYAPDIAALQASSARVVLAVGGASAGEPPYRASFAVAERLGTLPVVFPGDHGGFGAQPEEFAAKLHEVISNP</sequence>
<dbReference type="InterPro" id="IPR029058">
    <property type="entry name" value="AB_hydrolase_fold"/>
</dbReference>
<organism evidence="3 4">
    <name type="scientific">Streptosporangium brasiliense</name>
    <dbReference type="NCBI Taxonomy" id="47480"/>
    <lineage>
        <taxon>Bacteria</taxon>
        <taxon>Bacillati</taxon>
        <taxon>Actinomycetota</taxon>
        <taxon>Actinomycetes</taxon>
        <taxon>Streptosporangiales</taxon>
        <taxon>Streptosporangiaceae</taxon>
        <taxon>Streptosporangium</taxon>
    </lineage>
</organism>
<dbReference type="SUPFAM" id="SSF53474">
    <property type="entry name" value="alpha/beta-Hydrolases"/>
    <property type="match status" value="1"/>
</dbReference>
<evidence type="ECO:0000256" key="1">
    <source>
        <dbReference type="SAM" id="MobiDB-lite"/>
    </source>
</evidence>
<feature type="compositionally biased region" description="Gly residues" evidence="1">
    <location>
        <begin position="167"/>
        <end position="181"/>
    </location>
</feature>
<feature type="compositionally biased region" description="Low complexity" evidence="1">
    <location>
        <begin position="192"/>
        <end position="206"/>
    </location>
</feature>
<feature type="region of interest" description="Disordered" evidence="1">
    <location>
        <begin position="163"/>
        <end position="222"/>
    </location>
</feature>
<dbReference type="PANTHER" id="PTHR43433">
    <property type="entry name" value="HYDROLASE, ALPHA/BETA FOLD FAMILY PROTEIN"/>
    <property type="match status" value="1"/>
</dbReference>
<dbReference type="Pfam" id="PF00561">
    <property type="entry name" value="Abhydrolase_1"/>
    <property type="match status" value="1"/>
</dbReference>
<dbReference type="Gene3D" id="3.40.50.1820">
    <property type="entry name" value="alpha/beta hydrolase"/>
    <property type="match status" value="1"/>
</dbReference>
<evidence type="ECO:0000313" key="4">
    <source>
        <dbReference type="Proteomes" id="UP001230426"/>
    </source>
</evidence>
<evidence type="ECO:0000259" key="2">
    <source>
        <dbReference type="Pfam" id="PF00561"/>
    </source>
</evidence>
<comment type="caution">
    <text evidence="3">The sequence shown here is derived from an EMBL/GenBank/DDBJ whole genome shotgun (WGS) entry which is preliminary data.</text>
</comment>